<dbReference type="InterPro" id="IPR021027">
    <property type="entry name" value="Transposase_put_HTH"/>
</dbReference>
<sequence length="142" mass="16536">MIKTIRVMLISDNKQKTKLFQYANAARFAYNWALGREKENYVKGGKFISDANLRKKFTKLKKTDGYLWLNDVSNNVPKQAIKDACDSYKRFFKGIAGYPKFKSRKYAVPSFYQDNIKIQFTDTHVKVEGFAASKKKNKQKLN</sequence>
<proteinExistence type="predicted"/>
<protein>
    <submittedName>
        <fullName evidence="2">Helix-turn-helix domain</fullName>
    </submittedName>
</protein>
<feature type="domain" description="Transposase putative helix-turn-helix" evidence="1">
    <location>
        <begin position="1"/>
        <end position="46"/>
    </location>
</feature>
<organism evidence="2 3">
    <name type="scientific">Anaerobutyricum hallii</name>
    <dbReference type="NCBI Taxonomy" id="39488"/>
    <lineage>
        <taxon>Bacteria</taxon>
        <taxon>Bacillati</taxon>
        <taxon>Bacillota</taxon>
        <taxon>Clostridia</taxon>
        <taxon>Lachnospirales</taxon>
        <taxon>Lachnospiraceae</taxon>
        <taxon>Anaerobutyricum</taxon>
    </lineage>
</organism>
<dbReference type="EMBL" id="CYZL01000007">
    <property type="protein sequence ID" value="CUO01553.1"/>
    <property type="molecule type" value="Genomic_DNA"/>
</dbReference>
<dbReference type="AlphaFoldDB" id="A0A174BLX2"/>
<reference evidence="2 3" key="1">
    <citation type="submission" date="2015-09" db="EMBL/GenBank/DDBJ databases">
        <authorList>
            <consortium name="Pathogen Informatics"/>
        </authorList>
    </citation>
    <scope>NUCLEOTIDE SEQUENCE [LARGE SCALE GENOMIC DNA]</scope>
    <source>
        <strain evidence="2 3">2789STDY5834835</strain>
    </source>
</reference>
<dbReference type="RefSeq" id="WP_330381324.1">
    <property type="nucleotide sequence ID" value="NZ_BLYK01000019.1"/>
</dbReference>
<evidence type="ECO:0000259" key="1">
    <source>
        <dbReference type="Pfam" id="PF12323"/>
    </source>
</evidence>
<gene>
    <name evidence="2" type="ORF">ERS852450_01009</name>
</gene>
<evidence type="ECO:0000313" key="3">
    <source>
        <dbReference type="Proteomes" id="UP000095679"/>
    </source>
</evidence>
<name>A0A174BLX2_9FIRM</name>
<evidence type="ECO:0000313" key="2">
    <source>
        <dbReference type="EMBL" id="CUO01553.1"/>
    </source>
</evidence>
<dbReference type="Proteomes" id="UP000095679">
    <property type="component" value="Unassembled WGS sequence"/>
</dbReference>
<dbReference type="Pfam" id="PF12323">
    <property type="entry name" value="HTH_OrfB_IS605"/>
    <property type="match status" value="1"/>
</dbReference>
<accession>A0A174BLX2</accession>